<evidence type="ECO:0000256" key="10">
    <source>
        <dbReference type="PIRSR" id="PIRSR000445-2"/>
    </source>
</evidence>
<feature type="binding site" evidence="8 10">
    <location>
        <position position="120"/>
    </location>
    <ligand>
        <name>substrate</name>
    </ligand>
</feature>
<evidence type="ECO:0000313" key="17">
    <source>
        <dbReference type="EMBL" id="TKA13118.1"/>
    </source>
</evidence>
<dbReference type="PROSITE" id="PS00747">
    <property type="entry name" value="GLUTR"/>
    <property type="match status" value="1"/>
</dbReference>
<dbReference type="InterPro" id="IPR036291">
    <property type="entry name" value="NAD(P)-bd_dom_sf"/>
</dbReference>
<dbReference type="RefSeq" id="WP_136721986.1">
    <property type="nucleotide sequence ID" value="NZ_SUMC01000002.1"/>
</dbReference>
<evidence type="ECO:0000256" key="1">
    <source>
        <dbReference type="ARBA" id="ARBA00005059"/>
    </source>
</evidence>
<dbReference type="InterPro" id="IPR015896">
    <property type="entry name" value="4pyrrol_synth_GluRdtase_dimer"/>
</dbReference>
<evidence type="ECO:0000256" key="11">
    <source>
        <dbReference type="PIRSR" id="PIRSR000445-3"/>
    </source>
</evidence>
<dbReference type="InterPro" id="IPR000343">
    <property type="entry name" value="4pyrrol_synth_GluRdtase"/>
</dbReference>
<dbReference type="NCBIfam" id="TIGR01035">
    <property type="entry name" value="hemA"/>
    <property type="match status" value="1"/>
</dbReference>
<feature type="binding site" evidence="8 11">
    <location>
        <begin position="196"/>
        <end position="201"/>
    </location>
    <ligand>
        <name>NADP(+)</name>
        <dbReference type="ChEBI" id="CHEBI:58349"/>
    </ligand>
</feature>
<evidence type="ECO:0000256" key="2">
    <source>
        <dbReference type="ARBA" id="ARBA00005916"/>
    </source>
</evidence>
<dbReference type="UniPathway" id="UPA00251">
    <property type="reaction ID" value="UER00316"/>
</dbReference>
<comment type="catalytic activity">
    <reaction evidence="7 8 13">
        <text>(S)-4-amino-5-oxopentanoate + tRNA(Glu) + NADP(+) = L-glutamyl-tRNA(Glu) + NADPH + H(+)</text>
        <dbReference type="Rhea" id="RHEA:12344"/>
        <dbReference type="Rhea" id="RHEA-COMP:9663"/>
        <dbReference type="Rhea" id="RHEA-COMP:9680"/>
        <dbReference type="ChEBI" id="CHEBI:15378"/>
        <dbReference type="ChEBI" id="CHEBI:57501"/>
        <dbReference type="ChEBI" id="CHEBI:57783"/>
        <dbReference type="ChEBI" id="CHEBI:58349"/>
        <dbReference type="ChEBI" id="CHEBI:78442"/>
        <dbReference type="ChEBI" id="CHEBI:78520"/>
        <dbReference type="EC" id="1.2.1.70"/>
    </reaction>
</comment>
<comment type="domain">
    <text evidence="8">Possesses an unusual extended V-shaped dimeric structure with each monomer consisting of three distinct domains arranged along a curved 'spinal' alpha-helix. The N-terminal catalytic domain specifically recognizes the glutamate moiety of the substrate. The second domain is the NADPH-binding domain, and the third C-terminal domain is responsible for dimerization.</text>
</comment>
<evidence type="ECO:0000313" key="18">
    <source>
        <dbReference type="Proteomes" id="UP000305778"/>
    </source>
</evidence>
<dbReference type="PIRSF" id="PIRSF000445">
    <property type="entry name" value="4pyrrol_synth_GluRdtase"/>
    <property type="match status" value="1"/>
</dbReference>
<dbReference type="GO" id="GO:0019353">
    <property type="term" value="P:protoporphyrinogen IX biosynthetic process from glutamate"/>
    <property type="evidence" value="ECO:0007669"/>
    <property type="project" value="TreeGrafter"/>
</dbReference>
<feature type="site" description="Important for activity" evidence="8 12">
    <location>
        <position position="99"/>
    </location>
</feature>
<comment type="caution">
    <text evidence="17">The sequence shown here is derived from an EMBL/GenBank/DDBJ whole genome shotgun (WGS) entry which is preliminary data.</text>
</comment>
<evidence type="ECO:0000256" key="13">
    <source>
        <dbReference type="RuleBase" id="RU000584"/>
    </source>
</evidence>
<feature type="binding site" evidence="8 10">
    <location>
        <begin position="49"/>
        <end position="52"/>
    </location>
    <ligand>
        <name>substrate</name>
    </ligand>
</feature>
<evidence type="ECO:0000259" key="15">
    <source>
        <dbReference type="Pfam" id="PF01488"/>
    </source>
</evidence>
<keyword evidence="18" id="KW-1185">Reference proteome</keyword>
<dbReference type="PANTHER" id="PTHR43013:SF1">
    <property type="entry name" value="GLUTAMYL-TRNA REDUCTASE"/>
    <property type="match status" value="1"/>
</dbReference>
<keyword evidence="5 8" id="KW-0560">Oxidoreductase</keyword>
<evidence type="ECO:0000256" key="4">
    <source>
        <dbReference type="ARBA" id="ARBA00022857"/>
    </source>
</evidence>
<name>A0A4U0SU87_9ACTN</name>
<comment type="function">
    <text evidence="8">Catalyzes the NADPH-dependent reduction of glutamyl-tRNA(Glu) to glutamate 1-semialdehyde (GSA).</text>
</comment>
<organism evidence="17 18">
    <name type="scientific">Actinacidiphila oryziradicis</name>
    <dbReference type="NCBI Taxonomy" id="2571141"/>
    <lineage>
        <taxon>Bacteria</taxon>
        <taxon>Bacillati</taxon>
        <taxon>Actinomycetota</taxon>
        <taxon>Actinomycetes</taxon>
        <taxon>Kitasatosporales</taxon>
        <taxon>Streptomycetaceae</taxon>
        <taxon>Actinacidiphila</taxon>
    </lineage>
</organism>
<dbReference type="InterPro" id="IPR018214">
    <property type="entry name" value="GluRdtase_CS"/>
</dbReference>
<keyword evidence="6 8" id="KW-0627">Porphyrin biosynthesis</keyword>
<dbReference type="Pfam" id="PF01488">
    <property type="entry name" value="Shikimate_DH"/>
    <property type="match status" value="1"/>
</dbReference>
<dbReference type="EMBL" id="SUMC01000002">
    <property type="protein sequence ID" value="TKA13118.1"/>
    <property type="molecule type" value="Genomic_DNA"/>
</dbReference>
<evidence type="ECO:0000256" key="5">
    <source>
        <dbReference type="ARBA" id="ARBA00023002"/>
    </source>
</evidence>
<dbReference type="SUPFAM" id="SSF51735">
    <property type="entry name" value="NAD(P)-binding Rossmann-fold domains"/>
    <property type="match status" value="1"/>
</dbReference>
<accession>A0A4U0SU87</accession>
<dbReference type="GO" id="GO:0050661">
    <property type="term" value="F:NADP binding"/>
    <property type="evidence" value="ECO:0007669"/>
    <property type="project" value="InterPro"/>
</dbReference>
<gene>
    <name evidence="8" type="primary">hemA</name>
    <name evidence="17" type="ORF">FCI23_03860</name>
</gene>
<protein>
    <recommendedName>
        <fullName evidence="3 8">Glutamyl-tRNA reductase</fullName>
        <shortName evidence="8">GluTR</shortName>
        <ecNumber evidence="3 8">1.2.1.70</ecNumber>
    </recommendedName>
</protein>
<dbReference type="Pfam" id="PF05201">
    <property type="entry name" value="GlutR_N"/>
    <property type="match status" value="1"/>
</dbReference>
<dbReference type="EC" id="1.2.1.70" evidence="3 8"/>
<dbReference type="OrthoDB" id="110209at2"/>
<evidence type="ECO:0000256" key="3">
    <source>
        <dbReference type="ARBA" id="ARBA00012970"/>
    </source>
</evidence>
<evidence type="ECO:0000256" key="9">
    <source>
        <dbReference type="PIRSR" id="PIRSR000445-1"/>
    </source>
</evidence>
<evidence type="ECO:0000256" key="7">
    <source>
        <dbReference type="ARBA" id="ARBA00047464"/>
    </source>
</evidence>
<comment type="subunit">
    <text evidence="8">Homodimer.</text>
</comment>
<dbReference type="SUPFAM" id="SSF69742">
    <property type="entry name" value="Glutamyl tRNA-reductase catalytic, N-terminal domain"/>
    <property type="match status" value="1"/>
</dbReference>
<comment type="pathway">
    <text evidence="1 8 13">Porphyrin-containing compound metabolism; protoporphyrin-IX biosynthesis; 5-aminolevulinate from L-glutamyl-tRNA(Glu): step 1/2.</text>
</comment>
<proteinExistence type="inferred from homology"/>
<evidence type="ECO:0000256" key="6">
    <source>
        <dbReference type="ARBA" id="ARBA00023244"/>
    </source>
</evidence>
<dbReference type="InterPro" id="IPR036453">
    <property type="entry name" value="GluRdtase_dimer_dom_sf"/>
</dbReference>
<dbReference type="Pfam" id="PF00745">
    <property type="entry name" value="GlutR_dimer"/>
    <property type="match status" value="1"/>
</dbReference>
<evidence type="ECO:0000256" key="8">
    <source>
        <dbReference type="HAMAP-Rule" id="MF_00087"/>
    </source>
</evidence>
<dbReference type="InterPro" id="IPR036343">
    <property type="entry name" value="GluRdtase_N_sf"/>
</dbReference>
<dbReference type="CDD" id="cd05213">
    <property type="entry name" value="NAD_bind_Glutamyl_tRNA_reduct"/>
    <property type="match status" value="1"/>
</dbReference>
<dbReference type="PANTHER" id="PTHR43013">
    <property type="entry name" value="GLUTAMYL-TRNA REDUCTASE"/>
    <property type="match status" value="1"/>
</dbReference>
<sequence length="449" mass="47014">MSLLVVGLSHRSAPVSVLERAALAEDTKAKLLLDAVAAEPAAEAAVLSTCNRIELYADVEKFHAGVAGLSTLLAQHSGVTLEELTPYLYVHYEDRAVHHLFSVACGLDSMVVGEGQILGQIKDTLGLGQELHTAGRLLNDVFQQSLRVGKRAHSETGIDKAGQSLVTFGLDQLARAIGGTDSFGEWADGKRALVVGAGSMSSLAATTLARAGVSEIVVANRTEERAKRLAQAIGGRAVRMDEVAAELPSADIVVSCTGATGQVVAAETVFRALLSRTATSPIGLLDLAMPRDIDPVVHTLDGAHLVDLETIGNAAQDAPMAADVDEVRKIVSSEVAAFGAAQRAAHITPTVVALRSMAADLVAGELARLHGRLPDLDDKSRAEVTQTVRRVVDKLLHAPTVRVKQLAGEPGGAGYADALRELFDLDPQAVAAVSRADSPSTDEPNRGRA</sequence>
<feature type="domain" description="Tetrapyrrole biosynthesis glutamyl-tRNA reductase dimerisation" evidence="14">
    <location>
        <begin position="326"/>
        <end position="425"/>
    </location>
</feature>
<evidence type="ECO:0000259" key="16">
    <source>
        <dbReference type="Pfam" id="PF05201"/>
    </source>
</evidence>
<keyword evidence="4 8" id="KW-0521">NADP</keyword>
<dbReference type="GO" id="GO:0008883">
    <property type="term" value="F:glutamyl-tRNA reductase activity"/>
    <property type="evidence" value="ECO:0007669"/>
    <property type="project" value="UniProtKB-UniRule"/>
</dbReference>
<evidence type="ECO:0000259" key="14">
    <source>
        <dbReference type="Pfam" id="PF00745"/>
    </source>
</evidence>
<dbReference type="Proteomes" id="UP000305778">
    <property type="component" value="Unassembled WGS sequence"/>
</dbReference>
<dbReference type="HAMAP" id="MF_00087">
    <property type="entry name" value="Glu_tRNA_reductase"/>
    <property type="match status" value="1"/>
</dbReference>
<dbReference type="InterPro" id="IPR006151">
    <property type="entry name" value="Shikm_DH/Glu-tRNA_Rdtase"/>
</dbReference>
<dbReference type="SUPFAM" id="SSF69075">
    <property type="entry name" value="Glutamyl tRNA-reductase dimerization domain"/>
    <property type="match status" value="1"/>
</dbReference>
<feature type="active site" description="Nucleophile" evidence="8 9">
    <location>
        <position position="50"/>
    </location>
</feature>
<reference evidence="17 18" key="1">
    <citation type="submission" date="2019-04" db="EMBL/GenBank/DDBJ databases">
        <title>Streptomyces oryziradicis sp. nov., a novel actinomycete isolated from rhizosphere soil of rice (Oryza sativa L.).</title>
        <authorList>
            <person name="Li C."/>
        </authorList>
    </citation>
    <scope>NUCLEOTIDE SEQUENCE [LARGE SCALE GENOMIC DNA]</scope>
    <source>
        <strain evidence="17 18">NEAU-C40</strain>
    </source>
</reference>
<dbReference type="AlphaFoldDB" id="A0A4U0SU87"/>
<dbReference type="Gene3D" id="3.40.50.720">
    <property type="entry name" value="NAD(P)-binding Rossmann-like Domain"/>
    <property type="match status" value="1"/>
</dbReference>
<comment type="miscellaneous">
    <text evidence="8">During catalysis, the active site Cys acts as a nucleophile attacking the alpha-carbonyl group of tRNA-bound glutamate with the formation of a thioester intermediate between enzyme and glutamate, and the concomitant release of tRNA(Glu). The thioester intermediate is finally reduced by direct hydride transfer from NADPH, to form the product GSA.</text>
</comment>
<evidence type="ECO:0000256" key="12">
    <source>
        <dbReference type="PIRSR" id="PIRSR000445-4"/>
    </source>
</evidence>
<feature type="domain" description="Quinate/shikimate 5-dehydrogenase/glutamyl-tRNA reductase" evidence="15">
    <location>
        <begin position="188"/>
        <end position="309"/>
    </location>
</feature>
<comment type="similarity">
    <text evidence="2 8 13">Belongs to the glutamyl-tRNA reductase family.</text>
</comment>
<feature type="binding site" evidence="8 10">
    <location>
        <begin position="114"/>
        <end position="116"/>
    </location>
    <ligand>
        <name>substrate</name>
    </ligand>
</feature>
<dbReference type="NCBIfam" id="NF000744">
    <property type="entry name" value="PRK00045.1-3"/>
    <property type="match status" value="1"/>
</dbReference>
<feature type="binding site" evidence="8 10">
    <location>
        <position position="109"/>
    </location>
    <ligand>
        <name>substrate</name>
    </ligand>
</feature>
<feature type="domain" description="Glutamyl-tRNA reductase N-terminal" evidence="16">
    <location>
        <begin position="6"/>
        <end position="156"/>
    </location>
</feature>
<dbReference type="InterPro" id="IPR015895">
    <property type="entry name" value="4pyrrol_synth_GluRdtase_N"/>
</dbReference>
<dbReference type="Gene3D" id="3.30.460.30">
    <property type="entry name" value="Glutamyl-tRNA reductase, N-terminal domain"/>
    <property type="match status" value="1"/>
</dbReference>
<dbReference type="FunFam" id="3.30.460.30:FF:000001">
    <property type="entry name" value="Glutamyl-tRNA reductase"/>
    <property type="match status" value="1"/>
</dbReference>